<evidence type="ECO:0000313" key="16">
    <source>
        <dbReference type="EMBL" id="EHR59906.1"/>
    </source>
</evidence>
<dbReference type="Gene3D" id="2.60.120.610">
    <property type="entry name" value="arabinofuranosyltransferase like domain"/>
    <property type="match status" value="1"/>
</dbReference>
<keyword evidence="9 12" id="KW-0472">Membrane</keyword>
<feature type="transmembrane region" description="Helical" evidence="12">
    <location>
        <begin position="447"/>
        <end position="470"/>
    </location>
</feature>
<feature type="transmembrane region" description="Helical" evidence="12">
    <location>
        <begin position="545"/>
        <end position="565"/>
    </location>
</feature>
<keyword evidence="17" id="KW-1185">Reference proteome</keyword>
<evidence type="ECO:0000256" key="7">
    <source>
        <dbReference type="ARBA" id="ARBA00022692"/>
    </source>
</evidence>
<sequence length="1025" mass="107982">MDSATSTLPDTPDGASGTATGRSRMRAWRRSAVISGLVTVLAAVVFPFLPVVQETARITWPVGGDTTAVNAPLASYWALDTSAELPCAAVRSLDARTSGPALLLSTIPPARDASGVGLRLTVRDGELLAVHRGEQVVRTTLPDRGCSVGLRSDPGATTLTVGDAVVHHVGGDVRPRIVGVYSDLDGTRDPVAGLTVSITPDTRYQSSPTTVKLAVAVLGVVAALGCLAAVARSDTVLGRRVPRRQGHGRWRPTGRDVAVVGVLAAWVVIGPVTSDDGYILTMARVADDAGYLTNYHRWFGVAEAPFGWFYHVYALLAGFSAAPPWIRLPSFLLGVAAWLLLSRKVLPRLGVPVRRSRAAGWAAATVFCVWWLPYDNGVRPEPVAVLGSLLTLWAVEYALATRRLLPVCLGVGAAAFTFAATPTGLIAVAPFLVAARPLFRLLRHHAGHGWTATLVPVFASGSLVLLAVFADQTPPSVSEAIRLRDEVGPSMSWFEELARYQLLFSQGADGSLTRRFPVLLLVLCTVTCLAVLLRRDRIPGAALGPSRRLIGTGALFFVLLALTPTKWTHHFGAFAAVGAAMAALTALATSASVLRSRRNHAAFVAGLLLVAAVSATAPNSYWFVSQVGVPWFDRPPEFGGITLSTLLTLAAFVAGVVAFAENVRAQRPGPPPPPERPRTALWRGSAAVVVVCGAVVLATIGSMVKAMIEQRGTYSLGATNLAHLTGDHCGLGDHVMVERDPAAGVLSPLSGSTASGTGFHTRPTSAEDPIDGPPHGFTAETTPMWSSHDQAATPTGRLDSPWYRLPRDSGGDGSAQVVVAVASPPGKATGVDVEFGRQAPHGVEELITRTALAPGAGTGLWEDARLSLSDVPREADAVRITAVDDDLTDDGWVAVTAPRAPSFTTLTDRVGDSTVYIDWPASFVYPCLTPMKIRDGVLELPDYHLTAGSLADEAGWASAAAGGVLGNLDEVAAKPEIPSYLAGDPGQPWGALYAVKPYEEGNPPTIHRDRQVRPGWWFPGPGPSP</sequence>
<name>H5XMF7_9PSEU</name>
<dbReference type="STRING" id="882082.SaccyDRAFT_0993"/>
<protein>
    <submittedName>
        <fullName evidence="16">PMT family glycosyltransferase, 4-amino-4-deoxy-L-arabinose transferase</fullName>
    </submittedName>
</protein>
<dbReference type="EMBL" id="CM001440">
    <property type="protein sequence ID" value="EHR59906.1"/>
    <property type="molecule type" value="Genomic_DNA"/>
</dbReference>
<dbReference type="Gene3D" id="3.40.190.160">
    <property type="match status" value="1"/>
</dbReference>
<dbReference type="GO" id="GO:0071555">
    <property type="term" value="P:cell wall organization"/>
    <property type="evidence" value="ECO:0007669"/>
    <property type="project" value="UniProtKB-KW"/>
</dbReference>
<evidence type="ECO:0000256" key="10">
    <source>
        <dbReference type="ARBA" id="ARBA00023316"/>
    </source>
</evidence>
<keyword evidence="8 12" id="KW-1133">Transmembrane helix</keyword>
<dbReference type="GO" id="GO:0052636">
    <property type="term" value="F:arabinosyltransferase activity"/>
    <property type="evidence" value="ECO:0007669"/>
    <property type="project" value="InterPro"/>
</dbReference>
<gene>
    <name evidence="16" type="ORF">SaccyDRAFT_0993</name>
</gene>
<evidence type="ECO:0000256" key="12">
    <source>
        <dbReference type="SAM" id="Phobius"/>
    </source>
</evidence>
<evidence type="ECO:0000256" key="1">
    <source>
        <dbReference type="ARBA" id="ARBA00003001"/>
    </source>
</evidence>
<feature type="transmembrane region" description="Helical" evidence="12">
    <location>
        <begin position="681"/>
        <end position="704"/>
    </location>
</feature>
<comment type="function">
    <text evidence="1">Arabinosyl transferase responsible for the polymerization of arabinose into the arabinan of arabinogalactan.</text>
</comment>
<feature type="transmembrane region" description="Helical" evidence="12">
    <location>
        <begin position="571"/>
        <end position="594"/>
    </location>
</feature>
<feature type="region of interest" description="Disordered" evidence="11">
    <location>
        <begin position="749"/>
        <end position="801"/>
    </location>
</feature>
<evidence type="ECO:0000313" key="17">
    <source>
        <dbReference type="Proteomes" id="UP000002791"/>
    </source>
</evidence>
<dbReference type="HOGENOM" id="CLU_010182_0_0_11"/>
<feature type="domain" description="Arabinosyltransferase C-terminal" evidence="14">
    <location>
        <begin position="774"/>
        <end position="1021"/>
    </location>
</feature>
<dbReference type="AlphaFoldDB" id="H5XMF7"/>
<dbReference type="InterPro" id="IPR032731">
    <property type="entry name" value="Arabino_trans_C"/>
</dbReference>
<dbReference type="Gene3D" id="2.60.120.940">
    <property type="entry name" value="EmbC, C-terminal domain, subdomain 2"/>
    <property type="match status" value="1"/>
</dbReference>
<comment type="subcellular location">
    <subcellularLocation>
        <location evidence="2">Cell membrane</location>
        <topology evidence="2">Multi-pass membrane protein</topology>
    </subcellularLocation>
</comment>
<feature type="transmembrane region" description="Helical" evidence="12">
    <location>
        <begin position="253"/>
        <end position="272"/>
    </location>
</feature>
<dbReference type="InterPro" id="IPR007680">
    <property type="entry name" value="Arabino_trans_central"/>
</dbReference>
<accession>H5XMF7</accession>
<feature type="transmembrane region" description="Helical" evidence="12">
    <location>
        <begin position="32"/>
        <end position="52"/>
    </location>
</feature>
<feature type="transmembrane region" description="Helical" evidence="12">
    <location>
        <begin position="404"/>
        <end position="435"/>
    </location>
</feature>
<feature type="compositionally biased region" description="Polar residues" evidence="11">
    <location>
        <begin position="779"/>
        <end position="793"/>
    </location>
</feature>
<dbReference type="eggNOG" id="COG1807">
    <property type="taxonomic scope" value="Bacteria"/>
</dbReference>
<dbReference type="Pfam" id="PF04602">
    <property type="entry name" value="Arabinose_trans"/>
    <property type="match status" value="1"/>
</dbReference>
<evidence type="ECO:0000259" key="13">
    <source>
        <dbReference type="Pfam" id="PF04602"/>
    </source>
</evidence>
<evidence type="ECO:0000259" key="14">
    <source>
        <dbReference type="Pfam" id="PF14896"/>
    </source>
</evidence>
<reference evidence="16 17" key="1">
    <citation type="submission" date="2011-11" db="EMBL/GenBank/DDBJ databases">
        <title>The Noncontiguous Finished sequence of Saccharomonospora cyanea NA-134.</title>
        <authorList>
            <consortium name="US DOE Joint Genome Institute"/>
            <person name="Lucas S."/>
            <person name="Han J."/>
            <person name="Lapidus A."/>
            <person name="Cheng J.-F."/>
            <person name="Goodwin L."/>
            <person name="Pitluck S."/>
            <person name="Peters L."/>
            <person name="Ovchinnikova G."/>
            <person name="Lu M."/>
            <person name="Detter J.C."/>
            <person name="Han C."/>
            <person name="Tapia R."/>
            <person name="Land M."/>
            <person name="Hauser L."/>
            <person name="Kyrpides N."/>
            <person name="Ivanova N."/>
            <person name="Pagani I."/>
            <person name="Brambilla E.-M."/>
            <person name="Klenk H.-P."/>
            <person name="Woyke T."/>
        </authorList>
    </citation>
    <scope>NUCLEOTIDE SEQUENCE [LARGE SCALE GENOMIC DNA]</scope>
    <source>
        <strain evidence="16 17">NA-134</strain>
    </source>
</reference>
<organism evidence="16 17">
    <name type="scientific">Saccharomonospora cyanea NA-134</name>
    <dbReference type="NCBI Taxonomy" id="882082"/>
    <lineage>
        <taxon>Bacteria</taxon>
        <taxon>Bacillati</taxon>
        <taxon>Actinomycetota</taxon>
        <taxon>Actinomycetes</taxon>
        <taxon>Pseudonocardiales</taxon>
        <taxon>Pseudonocardiaceae</taxon>
        <taxon>Saccharomonospora</taxon>
    </lineage>
</organism>
<evidence type="ECO:0000256" key="3">
    <source>
        <dbReference type="ARBA" id="ARBA00008195"/>
    </source>
</evidence>
<feature type="domain" description="Arabinofuranosyltransferase central" evidence="13">
    <location>
        <begin position="207"/>
        <end position="663"/>
    </location>
</feature>
<evidence type="ECO:0000256" key="5">
    <source>
        <dbReference type="ARBA" id="ARBA00022676"/>
    </source>
</evidence>
<feature type="transmembrane region" description="Helical" evidence="12">
    <location>
        <begin position="601"/>
        <end position="618"/>
    </location>
</feature>
<keyword evidence="5" id="KW-0328">Glycosyltransferase</keyword>
<dbReference type="InterPro" id="IPR027451">
    <property type="entry name" value="EmbABC_dom1"/>
</dbReference>
<dbReference type="GO" id="GO:0005886">
    <property type="term" value="C:plasma membrane"/>
    <property type="evidence" value="ECO:0007669"/>
    <property type="project" value="UniProtKB-SubCell"/>
</dbReference>
<keyword evidence="10" id="KW-0961">Cell wall biogenesis/degradation</keyword>
<feature type="transmembrane region" description="Helical" evidence="12">
    <location>
        <begin position="638"/>
        <end position="660"/>
    </location>
</feature>
<feature type="domain" description="Arabinosyltransferase C-terminal" evidence="14">
    <location>
        <begin position="701"/>
        <end position="753"/>
    </location>
</feature>
<keyword evidence="7 12" id="KW-0812">Transmembrane</keyword>
<feature type="transmembrane region" description="Helical" evidence="12">
    <location>
        <begin position="516"/>
        <end position="533"/>
    </location>
</feature>
<feature type="region of interest" description="Disordered" evidence="11">
    <location>
        <begin position="1"/>
        <end position="22"/>
    </location>
</feature>
<feature type="transmembrane region" description="Helical" evidence="12">
    <location>
        <begin position="325"/>
        <end position="346"/>
    </location>
</feature>
<feature type="compositionally biased region" description="Polar residues" evidence="11">
    <location>
        <begin position="749"/>
        <end position="764"/>
    </location>
</feature>
<dbReference type="RefSeq" id="WP_005454134.1">
    <property type="nucleotide sequence ID" value="NZ_CM001440.1"/>
</dbReference>
<dbReference type="OrthoDB" id="3584570at2"/>
<feature type="domain" description="Arabinosyltransferas concanavalin like" evidence="15">
    <location>
        <begin position="53"/>
        <end position="203"/>
    </location>
</feature>
<comment type="similarity">
    <text evidence="3">Belongs to the emb family.</text>
</comment>
<evidence type="ECO:0000256" key="8">
    <source>
        <dbReference type="ARBA" id="ARBA00022989"/>
    </source>
</evidence>
<evidence type="ECO:0000256" key="4">
    <source>
        <dbReference type="ARBA" id="ARBA00022475"/>
    </source>
</evidence>
<evidence type="ECO:0000256" key="11">
    <source>
        <dbReference type="SAM" id="MobiDB-lite"/>
    </source>
</evidence>
<dbReference type="Pfam" id="PF17689">
    <property type="entry name" value="Arabino_trans_N"/>
    <property type="match status" value="1"/>
</dbReference>
<keyword evidence="6 16" id="KW-0808">Transferase</keyword>
<evidence type="ECO:0000256" key="9">
    <source>
        <dbReference type="ARBA" id="ARBA00023136"/>
    </source>
</evidence>
<dbReference type="Proteomes" id="UP000002791">
    <property type="component" value="Chromosome"/>
</dbReference>
<keyword evidence="4" id="KW-1003">Cell membrane</keyword>
<dbReference type="Pfam" id="PF14896">
    <property type="entry name" value="Arabino_trans_C"/>
    <property type="match status" value="2"/>
</dbReference>
<dbReference type="InterPro" id="IPR042486">
    <property type="entry name" value="Arabino_trans_C_2"/>
</dbReference>
<proteinExistence type="inferred from homology"/>
<dbReference type="GO" id="GO:0071766">
    <property type="term" value="P:Actinobacterium-type cell wall biogenesis"/>
    <property type="evidence" value="ECO:0007669"/>
    <property type="project" value="InterPro"/>
</dbReference>
<evidence type="ECO:0000256" key="6">
    <source>
        <dbReference type="ARBA" id="ARBA00022679"/>
    </source>
</evidence>
<evidence type="ECO:0000256" key="2">
    <source>
        <dbReference type="ARBA" id="ARBA00004651"/>
    </source>
</evidence>
<dbReference type="InterPro" id="IPR040920">
    <property type="entry name" value="Arabino_trans_N"/>
</dbReference>
<feature type="transmembrane region" description="Helical" evidence="12">
    <location>
        <begin position="213"/>
        <end position="232"/>
    </location>
</feature>
<evidence type="ECO:0000259" key="15">
    <source>
        <dbReference type="Pfam" id="PF17689"/>
    </source>
</evidence>
<feature type="transmembrane region" description="Helical" evidence="12">
    <location>
        <begin position="358"/>
        <end position="374"/>
    </location>
</feature>